<feature type="domain" description="Acyltransferase 3" evidence="2">
    <location>
        <begin position="9"/>
        <end position="349"/>
    </location>
</feature>
<proteinExistence type="predicted"/>
<feature type="transmembrane region" description="Helical" evidence="1">
    <location>
        <begin position="241"/>
        <end position="258"/>
    </location>
</feature>
<gene>
    <name evidence="3" type="ORF">DBA34_08640</name>
    <name evidence="4" type="ORF">DBB29_05740</name>
</gene>
<keyword evidence="1" id="KW-0812">Transmembrane</keyword>
<feature type="transmembrane region" description="Helical" evidence="1">
    <location>
        <begin position="94"/>
        <end position="115"/>
    </location>
</feature>
<keyword evidence="3" id="KW-0808">Transferase</keyword>
<dbReference type="Proteomes" id="UP001172788">
    <property type="component" value="Unassembled WGS sequence"/>
</dbReference>
<keyword evidence="5" id="KW-1185">Reference proteome</keyword>
<dbReference type="InterPro" id="IPR050879">
    <property type="entry name" value="Acyltransferase_3"/>
</dbReference>
<feature type="transmembrane region" description="Helical" evidence="1">
    <location>
        <begin position="303"/>
        <end position="322"/>
    </location>
</feature>
<name>A0AAW7MKM5_9BURK</name>
<dbReference type="EMBL" id="QAIC01000034">
    <property type="protein sequence ID" value="MDN4573325.1"/>
    <property type="molecule type" value="Genomic_DNA"/>
</dbReference>
<reference evidence="3" key="1">
    <citation type="submission" date="2018-04" db="EMBL/GenBank/DDBJ databases">
        <authorList>
            <person name="Jy Z."/>
        </authorList>
    </citation>
    <scope>NUCLEOTIDE SEQUENCE</scope>
    <source>
        <strain evidence="4">AS13</strain>
        <strain evidence="3">LA18</strain>
    </source>
</reference>
<dbReference type="GO" id="GO:0009103">
    <property type="term" value="P:lipopolysaccharide biosynthetic process"/>
    <property type="evidence" value="ECO:0007669"/>
    <property type="project" value="TreeGrafter"/>
</dbReference>
<dbReference type="AlphaFoldDB" id="A0AAW7MKM5"/>
<dbReference type="GO" id="GO:0016020">
    <property type="term" value="C:membrane"/>
    <property type="evidence" value="ECO:0007669"/>
    <property type="project" value="TreeGrafter"/>
</dbReference>
<feature type="transmembrane region" description="Helical" evidence="1">
    <location>
        <begin position="52"/>
        <end position="73"/>
    </location>
</feature>
<evidence type="ECO:0000313" key="6">
    <source>
        <dbReference type="Proteomes" id="UP001172791"/>
    </source>
</evidence>
<evidence type="ECO:0000313" key="5">
    <source>
        <dbReference type="Proteomes" id="UP001172788"/>
    </source>
</evidence>
<evidence type="ECO:0000313" key="3">
    <source>
        <dbReference type="EMBL" id="MDN4573325.1"/>
    </source>
</evidence>
<feature type="transmembrane region" description="Helical" evidence="1">
    <location>
        <begin position="157"/>
        <end position="179"/>
    </location>
</feature>
<accession>A0AAW7MKM5</accession>
<dbReference type="EMBL" id="QAID01000032">
    <property type="protein sequence ID" value="MDN4577617.1"/>
    <property type="molecule type" value="Genomic_DNA"/>
</dbReference>
<feature type="transmembrane region" description="Helical" evidence="1">
    <location>
        <begin position="208"/>
        <end position="229"/>
    </location>
</feature>
<feature type="transmembrane region" description="Helical" evidence="1">
    <location>
        <begin position="185"/>
        <end position="201"/>
    </location>
</feature>
<dbReference type="Proteomes" id="UP001172791">
    <property type="component" value="Unassembled WGS sequence"/>
</dbReference>
<sequence>MSVGLRSSRIDMLRGISILLVLFHHFNIAYPLKDTVLSAWLGWPVVRAVARNGNYGVTIFFAISGFLITSNAIRRWGRLKDIELFRFYALRAARIVPCVLLLVCMVGALSSAGVVMFQNRGFGEPALPMWMTSLASLTFWMNVLIERHGWVNYPLGVLWSLSVEEMFYLSFPVVCLLLRRERWMCAFWTLFIVAGPLYRFAHQGDEAGFLYAYLACFDSIAIGCCAAVLAERGFFSWMENFRMQVAVVLVMTLLYLICPIAESNVLGVTVMAASTALLLLGWSTNSVSPGSVSGRTLAACGRVSYEIYLFHLIVLGLMRTALPPQMASSEEKVELMVVYFILSVVVSLGVAKLYTEPLNRVVRRWLQSGGRQGNGASHEAEPKT</sequence>
<comment type="caution">
    <text evidence="3">The sequence shown here is derived from an EMBL/GenBank/DDBJ whole genome shotgun (WGS) entry which is preliminary data.</text>
</comment>
<dbReference type="PANTHER" id="PTHR23028:SF53">
    <property type="entry name" value="ACYL_TRANSF_3 DOMAIN-CONTAINING PROTEIN"/>
    <property type="match status" value="1"/>
</dbReference>
<evidence type="ECO:0000256" key="1">
    <source>
        <dbReference type="SAM" id="Phobius"/>
    </source>
</evidence>
<dbReference type="Pfam" id="PF01757">
    <property type="entry name" value="Acyl_transf_3"/>
    <property type="match status" value="1"/>
</dbReference>
<feature type="transmembrane region" description="Helical" evidence="1">
    <location>
        <begin position="12"/>
        <end position="32"/>
    </location>
</feature>
<keyword evidence="1" id="KW-1133">Transmembrane helix</keyword>
<evidence type="ECO:0000313" key="4">
    <source>
        <dbReference type="EMBL" id="MDN4577617.1"/>
    </source>
</evidence>
<dbReference type="InterPro" id="IPR002656">
    <property type="entry name" value="Acyl_transf_3_dom"/>
</dbReference>
<feature type="transmembrane region" description="Helical" evidence="1">
    <location>
        <begin position="127"/>
        <end position="145"/>
    </location>
</feature>
<dbReference type="PANTHER" id="PTHR23028">
    <property type="entry name" value="ACETYLTRANSFERASE"/>
    <property type="match status" value="1"/>
</dbReference>
<organism evidence="3 6">
    <name type="scientific">Pandoraea cepalis</name>
    <dbReference type="NCBI Taxonomy" id="2508294"/>
    <lineage>
        <taxon>Bacteria</taxon>
        <taxon>Pseudomonadati</taxon>
        <taxon>Pseudomonadota</taxon>
        <taxon>Betaproteobacteria</taxon>
        <taxon>Burkholderiales</taxon>
        <taxon>Burkholderiaceae</taxon>
        <taxon>Pandoraea</taxon>
    </lineage>
</organism>
<feature type="transmembrane region" description="Helical" evidence="1">
    <location>
        <begin position="334"/>
        <end position="354"/>
    </location>
</feature>
<keyword evidence="3" id="KW-0012">Acyltransferase</keyword>
<dbReference type="GO" id="GO:0016747">
    <property type="term" value="F:acyltransferase activity, transferring groups other than amino-acyl groups"/>
    <property type="evidence" value="ECO:0007669"/>
    <property type="project" value="InterPro"/>
</dbReference>
<evidence type="ECO:0000259" key="2">
    <source>
        <dbReference type="Pfam" id="PF01757"/>
    </source>
</evidence>
<protein>
    <submittedName>
        <fullName evidence="3">Acyltransferase</fullName>
    </submittedName>
</protein>
<keyword evidence="1" id="KW-0472">Membrane</keyword>